<keyword evidence="3" id="KW-0378">Hydrolase</keyword>
<feature type="region of interest" description="Disordered" evidence="5">
    <location>
        <begin position="1601"/>
        <end position="1630"/>
    </location>
</feature>
<feature type="compositionally biased region" description="Basic and acidic residues" evidence="5">
    <location>
        <begin position="1560"/>
        <end position="1570"/>
    </location>
</feature>
<feature type="region of interest" description="Disordered" evidence="5">
    <location>
        <begin position="1101"/>
        <end position="1123"/>
    </location>
</feature>
<reference evidence="8" key="1">
    <citation type="submission" date="2025-08" db="UniProtKB">
        <authorList>
            <consortium name="RefSeq"/>
        </authorList>
    </citation>
    <scope>IDENTIFICATION</scope>
</reference>
<protein>
    <recommendedName>
        <fullName evidence="2">separase</fullName>
        <ecNumber evidence="2">3.4.22.49</ecNumber>
    </recommendedName>
</protein>
<gene>
    <name evidence="8" type="primary">ESPL1</name>
</gene>
<dbReference type="InterPro" id="IPR005314">
    <property type="entry name" value="Peptidase_C50"/>
</dbReference>
<evidence type="ECO:0000259" key="6">
    <source>
        <dbReference type="PROSITE" id="PS51700"/>
    </source>
</evidence>
<dbReference type="Proteomes" id="UP000694871">
    <property type="component" value="Unplaced"/>
</dbReference>
<dbReference type="InterPro" id="IPR030397">
    <property type="entry name" value="SEPARIN_core_dom"/>
</dbReference>
<organism evidence="7 8">
    <name type="scientific">Gekko japonicus</name>
    <name type="common">Schlegel's Japanese gecko</name>
    <dbReference type="NCBI Taxonomy" id="146911"/>
    <lineage>
        <taxon>Eukaryota</taxon>
        <taxon>Metazoa</taxon>
        <taxon>Chordata</taxon>
        <taxon>Craniata</taxon>
        <taxon>Vertebrata</taxon>
        <taxon>Euteleostomi</taxon>
        <taxon>Lepidosauria</taxon>
        <taxon>Squamata</taxon>
        <taxon>Bifurcata</taxon>
        <taxon>Gekkota</taxon>
        <taxon>Gekkonidae</taxon>
        <taxon>Gekkoninae</taxon>
        <taxon>Gekko</taxon>
    </lineage>
</organism>
<evidence type="ECO:0000256" key="3">
    <source>
        <dbReference type="ARBA" id="ARBA00022801"/>
    </source>
</evidence>
<feature type="compositionally biased region" description="Low complexity" evidence="5">
    <location>
        <begin position="1424"/>
        <end position="1434"/>
    </location>
</feature>
<evidence type="ECO:0000256" key="5">
    <source>
        <dbReference type="SAM" id="MobiDB-lite"/>
    </source>
</evidence>
<sequence>MKFLKGVDFVARTSTPQDTLDLLSELKECLSSVAKNADPGSQASKQATACDGILRACIHRFAEGSIRPDHLEGLRTLAERAYHGYVEARPQYTPLYLERLLYHLLRGAASRGPSETSLGFANLLYTELLKHQPPEVPSDDFASIAKSAFSVLWKSTDAVAKTERAPTRFRAVLSAQLQAVRFLVLLEHNSSVLSLREPPFFTSVAAQHAAAAASVFEAQRSPLSREEACFLSEQLFGHLVVGLLEKRGSSETLPFQDKLCILELTVVRSRYLCKSGCFAEGEEVLQQSQGCLRSSKKRRSFFSACLDVLSIGVELNRVLALQDVSVGALFARAAEILNTLLDANEHLLKVTVESCQLFITALYGYARETKRSILSLHDVLGISAFMERYFELLGKLLNAVPPDNVKQQPALKKLLYHFAQLYTTLVYDSLQTLQGPGSPGMLQLVASLQKVASWMLDMLAGLPQSEQAEYLDVSAYCVSRLGYSFYCQKMHVESNLIVELFCRRLGKEELFKNPEFPTEKLHNCFRLLVENYRKLGLLEEALQAVVLWLVTQHNKITEQMAEPVSFWLKVKMDASKNGADDLRLKTLKEGLDGCHLAPEVLLKVLLEELKAYKGVRADTGQERFNVICDLLDICSEGSSLVHERAVILIELAQVLCYHDYTEQTECSALDSVREALRLLDLVPRTPRNEEQLQDDKAQALLWLYICTIENKMHESNKQEQRTKNSRAQELKTSRVLEGVETNDLGYEDKTQDDKFLYLGIAFNLSADSAQSKGLDDACDLWKQLLSKGRVPGVRSVEQTMASLHIMAGLYRMMGKPLQAIESYFLISELSGALADALGTTNALCQIAKLFFQLECPVYAEMVLKEAESCWQSVDRSKDSALLTNQMLAVLRSRLCLVNGKVEEGLGLLLESLQNPALQRSSKLWYLLRASTLQLTAVYLGLPPSSLPLALRQKLCAQGWKTPETALSDAHKLYRSIISNFLLISSEKSTKDVLDHLFVDHGDNLVQKWQVLADMFVCTETFVSLLSKIETVSEAKAFCLEALKISMKLQSLRWCARFLVLKSELELQRGELELCCSDLEQVLFLLESDAVFEMKEGKGDMKIKPKKGGSKGKKTRGLCPEPPEEEQPFLREVSLEFVDTVSMEKGRSLTDSPVLKPKLKKHPSFLTHPDGCRCSLCSDVVLSSVCLRWLVASAEAELALGHKGEGLQLLEACLKRCAAVTSYTSSAAAAVSRSHGRKAVDQNVPTVGLLDDLVARIYVSLAKRTVSTGPSEKKLWRLLETSLAMLSSKRLQLPGLEYQKASLLLTKAVAAILVQASSHEGCVASIFSSAWPWKSPLSLCENKENLPTAAEKRLDALSSVNRNDAKRPLKAIQKLKPKRILETEPIPMILPSDSLALVDSAAQAAPLVTRLPVEPCTPAQKSFPTARRTSRSTATKPALSSKAPFKIFEESSSPRLKTELSKAPKVSRRMKSRLKVVFSDDSDLEGPPEATQEVKLPAAKEPAGSARRPGRKAAPIRKQSSASLAKMEGCSASSSDDHPRAAKAQPPHGRPGGRRTAKRGKPQEETQKVSCEEEMLNEPGEEGKEVLKIVEERLKAGCEVLRGSGEEEAAEGHRRRPVPEPNGTEEDQEVLRRDAGADLQETFQTSEKRSPTDPFDLHVLSFALEVAANHLVTIADSFSVDSVYETLQAAFCSISHNPPGALYSHLCRLMALCIGSRDPVATAYLVSESVAVTLRHQIMSTIHKRLDKMKKASVASASRHLEMLSLQEGSTDPLLRCLKEVQNLFAFSCPSPAKLETEDFREQLRQIPAGVTVCVLALVSIEPGAVGDILLVTRLEKDAVPVTLQIQTMHSKVSLSMALSEFEAILQEQKEVSNLTEKEDWWLGRTALDKRMKALIESLERHVLGCWRGALLPACEGQGLAEEASSLQKGLRECGCEVDLALLKVMLTGSHLLNAEDVQHLSWGLSPAQPERAQNLLQEAVDKVASCARQASSGHLVLVLDKHLQKLPWENMPCLKSQTVTRLPSLRFLLSYSLTKKYREKSVLNLGINASSAFYVLNPQRNLSGTEKMFKDWFQSEPGWTGVVGEAPAADQVPSALEERDLYIYAGHGAGARFMDSILKVDCRAVALLFGCSSAALAVQGNLEGTGVILKFILAGCPLALGNLWDVTDRDIDRYMAALLKNWLKAGSGAPLLHYLIQSRQAPKLKYMIGAAPVAYGLPVSLQ</sequence>
<feature type="domain" description="Peptidase C50" evidence="6">
    <location>
        <begin position="2049"/>
        <end position="2142"/>
    </location>
</feature>
<dbReference type="PANTHER" id="PTHR12792">
    <property type="entry name" value="EXTRA SPINDLE POLES 1-RELATED"/>
    <property type="match status" value="1"/>
</dbReference>
<dbReference type="GeneID" id="107118969"/>
<dbReference type="Pfam" id="PF03568">
    <property type="entry name" value="Separin_C"/>
    <property type="match status" value="1"/>
</dbReference>
<proteinExistence type="predicted"/>
<dbReference type="PROSITE" id="PS51700">
    <property type="entry name" value="SEPARIN"/>
    <property type="match status" value="1"/>
</dbReference>
<feature type="region of interest" description="Disordered" evidence="5">
    <location>
        <begin position="1417"/>
        <end position="1439"/>
    </location>
</feature>
<keyword evidence="7" id="KW-1185">Reference proteome</keyword>
<evidence type="ECO:0000256" key="4">
    <source>
        <dbReference type="ARBA" id="ARBA00022829"/>
    </source>
</evidence>
<feature type="compositionally biased region" description="Basic residues" evidence="5">
    <location>
        <begin position="1550"/>
        <end position="1559"/>
    </location>
</feature>
<feature type="region of interest" description="Disordered" evidence="5">
    <location>
        <begin position="1477"/>
        <end position="1582"/>
    </location>
</feature>
<evidence type="ECO:0000313" key="7">
    <source>
        <dbReference type="Proteomes" id="UP000694871"/>
    </source>
</evidence>
<accession>A0ABM1KT22</accession>
<dbReference type="EC" id="3.4.22.49" evidence="2"/>
<keyword evidence="4" id="KW-0159">Chromosome partition</keyword>
<name>A0ABM1KT22_GEKJA</name>
<dbReference type="RefSeq" id="XP_015276859.1">
    <property type="nucleotide sequence ID" value="XM_015421373.1"/>
</dbReference>
<evidence type="ECO:0000313" key="8">
    <source>
        <dbReference type="RefSeq" id="XP_015276859.1"/>
    </source>
</evidence>
<dbReference type="PANTHER" id="PTHR12792:SF0">
    <property type="entry name" value="SEPARIN"/>
    <property type="match status" value="1"/>
</dbReference>
<evidence type="ECO:0000256" key="2">
    <source>
        <dbReference type="ARBA" id="ARBA00012489"/>
    </source>
</evidence>
<comment type="catalytic activity">
    <reaction evidence="1">
        <text>All bonds known to be hydrolyzed by this endopeptidase have arginine in P1 and an acidic residue in P4. P6 is often occupied by an acidic residue or by a hydroxy-amino-acid residue, the phosphorylation of which enhances cleavage.</text>
        <dbReference type="EC" id="3.4.22.49"/>
    </reaction>
</comment>
<evidence type="ECO:0000256" key="1">
    <source>
        <dbReference type="ARBA" id="ARBA00000451"/>
    </source>
</evidence>
<feature type="compositionally biased region" description="Basic residues" evidence="5">
    <location>
        <begin position="1103"/>
        <end position="1115"/>
    </location>
</feature>